<name>A0A3E2VXL9_CLOIN</name>
<reference evidence="2 3" key="1">
    <citation type="submission" date="2018-08" db="EMBL/GenBank/DDBJ databases">
        <title>A genome reference for cultivated species of the human gut microbiota.</title>
        <authorList>
            <person name="Zou Y."/>
            <person name="Xue W."/>
            <person name="Luo G."/>
        </authorList>
    </citation>
    <scope>NUCLEOTIDE SEQUENCE [LARGE SCALE GENOMIC DNA]</scope>
    <source>
        <strain evidence="2 3">OF01-2LB</strain>
    </source>
</reference>
<dbReference type="GO" id="GO:0016791">
    <property type="term" value="F:phosphatase activity"/>
    <property type="evidence" value="ECO:0007669"/>
    <property type="project" value="TreeGrafter"/>
</dbReference>
<evidence type="ECO:0000259" key="1">
    <source>
        <dbReference type="Pfam" id="PF00149"/>
    </source>
</evidence>
<dbReference type="InterPro" id="IPR029052">
    <property type="entry name" value="Metallo-depent_PP-like"/>
</dbReference>
<protein>
    <submittedName>
        <fullName evidence="2">Diadenosine tetraphosphatase</fullName>
    </submittedName>
</protein>
<dbReference type="Pfam" id="PF00149">
    <property type="entry name" value="Metallophos"/>
    <property type="match status" value="1"/>
</dbReference>
<organism evidence="2 3">
    <name type="scientific">Clostridium innocuum</name>
    <dbReference type="NCBI Taxonomy" id="1522"/>
    <lineage>
        <taxon>Bacteria</taxon>
        <taxon>Bacillati</taxon>
        <taxon>Bacillota</taxon>
        <taxon>Clostridia</taxon>
        <taxon>Eubacteriales</taxon>
        <taxon>Clostridiaceae</taxon>
        <taxon>Clostridium</taxon>
    </lineage>
</organism>
<feature type="domain" description="Calcineurin-like phosphoesterase" evidence="1">
    <location>
        <begin position="1"/>
        <end position="192"/>
    </location>
</feature>
<dbReference type="GO" id="GO:0110154">
    <property type="term" value="P:RNA decapping"/>
    <property type="evidence" value="ECO:0007669"/>
    <property type="project" value="TreeGrafter"/>
</dbReference>
<dbReference type="AlphaFoldDB" id="A0A3E2VXL9"/>
<dbReference type="RefSeq" id="WP_117443104.1">
    <property type="nucleotide sequence ID" value="NZ_JAJFEN010000101.1"/>
</dbReference>
<dbReference type="OrthoDB" id="9813918at2"/>
<dbReference type="GO" id="GO:0005737">
    <property type="term" value="C:cytoplasm"/>
    <property type="evidence" value="ECO:0007669"/>
    <property type="project" value="TreeGrafter"/>
</dbReference>
<sequence>MSTYVMSDVHGLKCRYDAMLEALALKEEDTLYILGDVIDRGPDGIAILRDVMTREHVVMLLGNHEYMMKQYYEAIHHVITDMHEAWVVIDRWKRNHCRTTMDAFERLHEVQQRELLDYLDQLPLAVCDLRVNNEVFYLVHGSAQPQFLHGVVTQQDMEGKEAAIEQFVWDRMDVHMRPFDDRTVIVGHTPTLFFQQERPYAVWTDTGNLKTARVVDIDCGCAANDIHSRLGVICLDTRTVQYF</sequence>
<dbReference type="GO" id="GO:0008803">
    <property type="term" value="F:bis(5'-nucleosyl)-tetraphosphatase (symmetrical) activity"/>
    <property type="evidence" value="ECO:0007669"/>
    <property type="project" value="TreeGrafter"/>
</dbReference>
<evidence type="ECO:0000313" key="2">
    <source>
        <dbReference type="EMBL" id="RGC15525.1"/>
    </source>
</evidence>
<dbReference type="SUPFAM" id="SSF56300">
    <property type="entry name" value="Metallo-dependent phosphatases"/>
    <property type="match status" value="1"/>
</dbReference>
<evidence type="ECO:0000313" key="3">
    <source>
        <dbReference type="Proteomes" id="UP000260025"/>
    </source>
</evidence>
<dbReference type="Gene3D" id="3.60.21.10">
    <property type="match status" value="1"/>
</dbReference>
<dbReference type="EMBL" id="QVEV01000013">
    <property type="protein sequence ID" value="RGC15525.1"/>
    <property type="molecule type" value="Genomic_DNA"/>
</dbReference>
<dbReference type="PANTHER" id="PTHR42850">
    <property type="entry name" value="METALLOPHOSPHOESTERASE"/>
    <property type="match status" value="1"/>
</dbReference>
<dbReference type="Proteomes" id="UP000260025">
    <property type="component" value="Unassembled WGS sequence"/>
</dbReference>
<dbReference type="PANTHER" id="PTHR42850:SF4">
    <property type="entry name" value="ZINC-DEPENDENT ENDOPOLYPHOSPHATASE"/>
    <property type="match status" value="1"/>
</dbReference>
<dbReference type="InterPro" id="IPR050126">
    <property type="entry name" value="Ap4A_hydrolase"/>
</dbReference>
<dbReference type="InterPro" id="IPR004843">
    <property type="entry name" value="Calcineurin-like_PHP"/>
</dbReference>
<accession>A0A3E2VXL9</accession>
<proteinExistence type="predicted"/>
<gene>
    <name evidence="2" type="ORF">DXA38_10245</name>
</gene>
<comment type="caution">
    <text evidence="2">The sequence shown here is derived from an EMBL/GenBank/DDBJ whole genome shotgun (WGS) entry which is preliminary data.</text>
</comment>